<evidence type="ECO:0000256" key="2">
    <source>
        <dbReference type="SAM" id="SignalP"/>
    </source>
</evidence>
<dbReference type="CDD" id="cd22823">
    <property type="entry name" value="Gal_Rha_Lectin"/>
    <property type="match status" value="1"/>
</dbReference>
<keyword evidence="4" id="KW-1185">Reference proteome</keyword>
<protein>
    <recommendedName>
        <fullName evidence="5">SUEL-type lectin domain-containing protein</fullName>
    </recommendedName>
</protein>
<dbReference type="Gene3D" id="2.60.120.740">
    <property type="match status" value="1"/>
</dbReference>
<sequence length="542" mass="61255">MEGNSVRWFVYTTLFCRLFLLFGGTSDCKGLLNNGTYNRRFLPGTYADGALCSVGQVIDILESCYLALSMDNDTNEFNSTANPPHPGCREVVNGTHQRLVSTCEHKIACDDMLIPAYNITCDGHQVYADYFDVVYDCLETDKTKRDLYSLACKDDAHQVITCKDNEVIVKDLLLGYKRRDTTCSTEIEQDDCLVHYNSERLNADGFNAQRKFIEKCSSRSSCDITAAEFNSWNITCGTETRDSANDFFLVIYECGIVPRWKTICNGDEINLDCSEENIINITSAWYTFFPHNETCLGDDRSFLKRCRLQEWTVDYHNKLLVHCDMKTSCDGGIIAKPAPIPGTCYNGQFSIEENRTTDAVIIEYTCIPGKDLSMINTHNEDSEKTGYTYIFVGIILAVTMLIATGLLVAFVRRKMIRRRPNKRPKAKTILRKSAQYYENVGAASKNTPSHDKASVIYAEPILPNRTAAAAPRSSTRYSGNEYSEIMNTKTVGDEGGRCRNILRDDSNLQSQVPLYAKVNKPPGRYDELELFDNTFYERCEGK</sequence>
<proteinExistence type="predicted"/>
<organism evidence="3 4">
    <name type="scientific">Paralvinella palmiformis</name>
    <dbReference type="NCBI Taxonomy" id="53620"/>
    <lineage>
        <taxon>Eukaryota</taxon>
        <taxon>Metazoa</taxon>
        <taxon>Spiralia</taxon>
        <taxon>Lophotrochozoa</taxon>
        <taxon>Annelida</taxon>
        <taxon>Polychaeta</taxon>
        <taxon>Sedentaria</taxon>
        <taxon>Canalipalpata</taxon>
        <taxon>Terebellida</taxon>
        <taxon>Terebelliformia</taxon>
        <taxon>Alvinellidae</taxon>
        <taxon>Paralvinella</taxon>
    </lineage>
</organism>
<evidence type="ECO:0000256" key="1">
    <source>
        <dbReference type="SAM" id="Phobius"/>
    </source>
</evidence>
<dbReference type="AlphaFoldDB" id="A0AAD9N3F9"/>
<evidence type="ECO:0008006" key="5">
    <source>
        <dbReference type="Google" id="ProtNLM"/>
    </source>
</evidence>
<evidence type="ECO:0000313" key="3">
    <source>
        <dbReference type="EMBL" id="KAK2152859.1"/>
    </source>
</evidence>
<dbReference type="EMBL" id="JAODUP010000316">
    <property type="protein sequence ID" value="KAK2152859.1"/>
    <property type="molecule type" value="Genomic_DNA"/>
</dbReference>
<comment type="caution">
    <text evidence="3">The sequence shown here is derived from an EMBL/GenBank/DDBJ whole genome shotgun (WGS) entry which is preliminary data.</text>
</comment>
<feature type="transmembrane region" description="Helical" evidence="1">
    <location>
        <begin position="387"/>
        <end position="411"/>
    </location>
</feature>
<keyword evidence="1" id="KW-0812">Transmembrane</keyword>
<reference evidence="3" key="1">
    <citation type="journal article" date="2023" name="Mol. Biol. Evol.">
        <title>Third-Generation Sequencing Reveals the Adaptive Role of the Epigenome in Three Deep-Sea Polychaetes.</title>
        <authorList>
            <person name="Perez M."/>
            <person name="Aroh O."/>
            <person name="Sun Y."/>
            <person name="Lan Y."/>
            <person name="Juniper S.K."/>
            <person name="Young C.R."/>
            <person name="Angers B."/>
            <person name="Qian P.Y."/>
        </authorList>
    </citation>
    <scope>NUCLEOTIDE SEQUENCE</scope>
    <source>
        <strain evidence="3">P08H-3</strain>
    </source>
</reference>
<accession>A0AAD9N3F9</accession>
<name>A0AAD9N3F9_9ANNE</name>
<keyword evidence="1" id="KW-0472">Membrane</keyword>
<keyword evidence="2" id="KW-0732">Signal</keyword>
<gene>
    <name evidence="3" type="ORF">LSH36_316g07024</name>
</gene>
<feature type="chain" id="PRO_5042106192" description="SUEL-type lectin domain-containing protein" evidence="2">
    <location>
        <begin position="31"/>
        <end position="542"/>
    </location>
</feature>
<dbReference type="InterPro" id="IPR043159">
    <property type="entry name" value="Lectin_gal-bd_sf"/>
</dbReference>
<dbReference type="Proteomes" id="UP001208570">
    <property type="component" value="Unassembled WGS sequence"/>
</dbReference>
<evidence type="ECO:0000313" key="4">
    <source>
        <dbReference type="Proteomes" id="UP001208570"/>
    </source>
</evidence>
<feature type="signal peptide" evidence="2">
    <location>
        <begin position="1"/>
        <end position="30"/>
    </location>
</feature>
<keyword evidence="1" id="KW-1133">Transmembrane helix</keyword>